<dbReference type="Pfam" id="PF00082">
    <property type="entry name" value="Peptidase_S8"/>
    <property type="match status" value="2"/>
</dbReference>
<evidence type="ECO:0000256" key="3">
    <source>
        <dbReference type="ARBA" id="ARBA00022801"/>
    </source>
</evidence>
<keyword evidence="4" id="KW-0720">Serine protease</keyword>
<keyword evidence="3" id="KW-0378">Hydrolase</keyword>
<evidence type="ECO:0000259" key="8">
    <source>
        <dbReference type="Pfam" id="PF00082"/>
    </source>
</evidence>
<dbReference type="EMBL" id="JAAAMV010000031">
    <property type="protein sequence ID" value="NBD27754.1"/>
    <property type="molecule type" value="Genomic_DNA"/>
</dbReference>
<feature type="domain" description="Peptidase C-terminal archaeal/bacterial" evidence="9">
    <location>
        <begin position="763"/>
        <end position="835"/>
    </location>
</feature>
<dbReference type="SUPFAM" id="SSF52743">
    <property type="entry name" value="Subtilisin-like"/>
    <property type="match status" value="2"/>
</dbReference>
<dbReference type="InterPro" id="IPR036852">
    <property type="entry name" value="Peptidase_S8/S53_dom_sf"/>
</dbReference>
<feature type="region of interest" description="Disordered" evidence="6">
    <location>
        <begin position="28"/>
        <end position="47"/>
    </location>
</feature>
<evidence type="ECO:0000313" key="11">
    <source>
        <dbReference type="EMBL" id="NBD27754.1"/>
    </source>
</evidence>
<feature type="chain" id="PRO_5047189527" evidence="7">
    <location>
        <begin position="31"/>
        <end position="1105"/>
    </location>
</feature>
<comment type="caution">
    <text evidence="5">Lacks conserved residue(s) required for the propagation of feature annotation.</text>
</comment>
<dbReference type="InterPro" id="IPR054399">
    <property type="entry name" value="Fervidolysin-like_N_prodom"/>
</dbReference>
<dbReference type="InterPro" id="IPR015500">
    <property type="entry name" value="Peptidase_S8_subtilisin-rel"/>
</dbReference>
<evidence type="ECO:0000256" key="4">
    <source>
        <dbReference type="ARBA" id="ARBA00022825"/>
    </source>
</evidence>
<dbReference type="InterPro" id="IPR000209">
    <property type="entry name" value="Peptidase_S8/S53_dom"/>
</dbReference>
<dbReference type="InterPro" id="IPR050131">
    <property type="entry name" value="Peptidase_S8_subtilisin-like"/>
</dbReference>
<evidence type="ECO:0000259" key="10">
    <source>
        <dbReference type="Pfam" id="PF22148"/>
    </source>
</evidence>
<comment type="caution">
    <text evidence="11">The sequence shown here is derived from an EMBL/GenBank/DDBJ whole genome shotgun (WGS) entry which is preliminary data.</text>
</comment>
<comment type="similarity">
    <text evidence="1 5">Belongs to the peptidase S8 family.</text>
</comment>
<dbReference type="PROSITE" id="PS51892">
    <property type="entry name" value="SUBTILASE"/>
    <property type="match status" value="1"/>
</dbReference>
<dbReference type="PANTHER" id="PTHR43806:SF11">
    <property type="entry name" value="CEREVISIN-RELATED"/>
    <property type="match status" value="1"/>
</dbReference>
<evidence type="ECO:0000256" key="7">
    <source>
        <dbReference type="SAM" id="SignalP"/>
    </source>
</evidence>
<dbReference type="InterPro" id="IPR023827">
    <property type="entry name" value="Peptidase_S8_Asp-AS"/>
</dbReference>
<dbReference type="PRINTS" id="PR00723">
    <property type="entry name" value="SUBTILISIN"/>
</dbReference>
<dbReference type="SUPFAM" id="SSF89260">
    <property type="entry name" value="Collagen-binding domain"/>
    <property type="match status" value="1"/>
</dbReference>
<organism evidence="11 12">
    <name type="scientific">Paenibacillus glycinis</name>
    <dbReference type="NCBI Taxonomy" id="2697035"/>
    <lineage>
        <taxon>Bacteria</taxon>
        <taxon>Bacillati</taxon>
        <taxon>Bacillota</taxon>
        <taxon>Bacilli</taxon>
        <taxon>Bacillales</taxon>
        <taxon>Paenibacillaceae</taxon>
        <taxon>Paenibacillus</taxon>
    </lineage>
</organism>
<evidence type="ECO:0000256" key="5">
    <source>
        <dbReference type="PROSITE-ProRule" id="PRU01240"/>
    </source>
</evidence>
<dbReference type="PROSITE" id="PS00136">
    <property type="entry name" value="SUBTILASE_ASP"/>
    <property type="match status" value="1"/>
</dbReference>
<dbReference type="Gene3D" id="2.60.120.260">
    <property type="entry name" value="Galactose-binding domain-like"/>
    <property type="match status" value="2"/>
</dbReference>
<dbReference type="Pfam" id="PF04151">
    <property type="entry name" value="PPC"/>
    <property type="match status" value="1"/>
</dbReference>
<keyword evidence="12" id="KW-1185">Reference proteome</keyword>
<evidence type="ECO:0000256" key="2">
    <source>
        <dbReference type="ARBA" id="ARBA00022670"/>
    </source>
</evidence>
<evidence type="ECO:0000259" key="9">
    <source>
        <dbReference type="Pfam" id="PF04151"/>
    </source>
</evidence>
<feature type="domain" description="Peptidase S8/S53" evidence="8">
    <location>
        <begin position="220"/>
        <end position="445"/>
    </location>
</feature>
<evidence type="ECO:0000256" key="6">
    <source>
        <dbReference type="SAM" id="MobiDB-lite"/>
    </source>
</evidence>
<keyword evidence="2" id="KW-0645">Protease</keyword>
<evidence type="ECO:0000256" key="1">
    <source>
        <dbReference type="ARBA" id="ARBA00011073"/>
    </source>
</evidence>
<dbReference type="Proteomes" id="UP000665561">
    <property type="component" value="Unassembled WGS sequence"/>
</dbReference>
<dbReference type="Pfam" id="PF22148">
    <property type="entry name" value="Fervidolysin_NPro-like"/>
    <property type="match status" value="1"/>
</dbReference>
<gene>
    <name evidence="11" type="ORF">GT019_28110</name>
</gene>
<dbReference type="PANTHER" id="PTHR43806">
    <property type="entry name" value="PEPTIDASE S8"/>
    <property type="match status" value="1"/>
</dbReference>
<dbReference type="InterPro" id="IPR007280">
    <property type="entry name" value="Peptidase_C_arc/bac"/>
</dbReference>
<evidence type="ECO:0000313" key="12">
    <source>
        <dbReference type="Proteomes" id="UP000665561"/>
    </source>
</evidence>
<feature type="domain" description="Peptidase S8/S53" evidence="8">
    <location>
        <begin position="663"/>
        <end position="716"/>
    </location>
</feature>
<dbReference type="RefSeq" id="WP_161746777.1">
    <property type="nucleotide sequence ID" value="NZ_JAAAMV010000031.1"/>
</dbReference>
<protein>
    <submittedName>
        <fullName evidence="11">S8 family serine peptidase</fullName>
    </submittedName>
</protein>
<feature type="domain" description="Fervidolysin-like N-terminal prodomain" evidence="10">
    <location>
        <begin position="78"/>
        <end position="141"/>
    </location>
</feature>
<proteinExistence type="inferred from homology"/>
<accession>A0ABW9XYP8</accession>
<keyword evidence="7" id="KW-0732">Signal</keyword>
<dbReference type="Gene3D" id="3.40.50.200">
    <property type="entry name" value="Peptidase S8/S53 domain"/>
    <property type="match status" value="2"/>
</dbReference>
<dbReference type="Gene3D" id="2.60.120.380">
    <property type="match status" value="1"/>
</dbReference>
<name>A0ABW9XYP8_9BACL</name>
<feature type="signal peptide" evidence="7">
    <location>
        <begin position="1"/>
        <end position="30"/>
    </location>
</feature>
<reference evidence="11 12" key="1">
    <citation type="submission" date="2020-01" db="EMBL/GenBank/DDBJ databases">
        <title>Paenibacillus soybeanensis sp. nov. isolated from the nodules of soybean (Glycine max(L.) Merr).</title>
        <authorList>
            <person name="Wang H."/>
        </authorList>
    </citation>
    <scope>NUCLEOTIDE SEQUENCE [LARGE SCALE GENOMIC DNA]</scope>
    <source>
        <strain evidence="11 12">T1</strain>
    </source>
</reference>
<sequence>MKREQAIKSIAITAFASLMIGSVSPASTHAAEANPKKSTWTAKTAPKENIVQIAPKAGASNDGKALPPTSDESLEGVDRIIVKYKPGHAAGAASILPAGKAKSSAKLAGIDASVIELTSADDVKTLLDKLNKDPNVLYAEPDRKLYKSNASADSLNQIKKIAEDATLPDDTYFDKQWGLHNTGQTPPFNLNNPFQEGYPGVPGLDIKAPEAWTVTKGNPDVVVAVMDSGIQIDHPDLTDSIWTNPKERAGNGTDDDNNHYADDVHGWNFVEDNNQIYSELDLNSEGTAVAGIIAGSVNNGTGLAGIAPNVKIMPLKYIGAEYGYLSDLIEAIEYAENNGAQIADISAQTFEYSQALKDAIDASSMLFVTGAGDYRVNIDGTPSYPAAFDSPNILSVTGIDNEGQIVNDANIGFGSVDVAAPGEAIAAAVPVSNTGLAAEIHDPANGSKAIFNGIAFENILDEEDADYDYRQDAFDTAMDYLEVSKSDPDHKILLVQDDLSNYTALPSTSKLAKYTDLLQDYAGVDIVQASPDGGDGPTLAKMQAYDAVIWFTGMADRYYVSNLTANDQKNLTDFLHGGGHLMLTGTNVLNGPTEYMGEEDSSIIDTPFVKDVLHLAFMDQYFYSNAIGVPGTIYDYKDYPLDEDKDSYNWIISRDPSIAKIDLLNVTKDFKGSSYGYMRGTSIAAAHAAGAAALVLSQETSLSALAVKQRVINSGTKISSLSGKVASGRMINAYQALTDDEIPGSPFTGDSISNGLDDSSDLNDVYAVELHAGENIGVSMTGDKNTDFDLYLYAPDATTVNLNEHILAYSENDKTSAESIDYKVTTSGTYYLNVFAHKGKGAYSLTLQRDNQIGDYEDSSSSLAFSGPWKQVSGSVYTGGSKKEIDAAGNVEFAFVGSYFSWIGSKNADQGIADVYVDGVKVASPSLYSAKSLNKQIVFEKMLPFGQHAIKIAWTGKHDPSAKKSAGTFINVDAFNVANLIQDNDPGLTLSGQWTTSYSVKHLGGRAIYSDKAGSYAKLKFVGTQAKLYALVGKDRGKANIYIDDKLVTPDAIDLYGKADQYRAVVFESNVLAAGAHTIKIVNLGEKNPSSAGTIVSLDALSVTP</sequence>